<feature type="region of interest" description="Disordered" evidence="1">
    <location>
        <begin position="944"/>
        <end position="1004"/>
    </location>
</feature>
<reference evidence="3 4" key="1">
    <citation type="journal article" date="2012" name="Eukaryot. Cell">
        <title>Draft genome sequence of CBS 2479, the standard type strain of Trichosporon asahii.</title>
        <authorList>
            <person name="Yang R.Y."/>
            <person name="Li H.T."/>
            <person name="Zhu H."/>
            <person name="Zhou G.P."/>
            <person name="Wang M."/>
            <person name="Wang L."/>
        </authorList>
    </citation>
    <scope>NUCLEOTIDE SEQUENCE [LARGE SCALE GENOMIC DNA]</scope>
    <source>
        <strain evidence="4">ATCC 90039 / CBS 2479 / JCM 2466 / KCTC 7840 / NCYC 2677 / UAMH 7654</strain>
    </source>
</reference>
<evidence type="ECO:0000313" key="3">
    <source>
        <dbReference type="EMBL" id="EJT49935.1"/>
    </source>
</evidence>
<dbReference type="Proteomes" id="UP000002748">
    <property type="component" value="Unassembled WGS sequence"/>
</dbReference>
<organism evidence="3 4">
    <name type="scientific">Trichosporon asahii var. asahii (strain ATCC 90039 / CBS 2479 / JCM 2466 / KCTC 7840 / NBRC 103889/ NCYC 2677 / UAMH 7654)</name>
    <name type="common">Yeast</name>
    <dbReference type="NCBI Taxonomy" id="1186058"/>
    <lineage>
        <taxon>Eukaryota</taxon>
        <taxon>Fungi</taxon>
        <taxon>Dikarya</taxon>
        <taxon>Basidiomycota</taxon>
        <taxon>Agaricomycotina</taxon>
        <taxon>Tremellomycetes</taxon>
        <taxon>Trichosporonales</taxon>
        <taxon>Trichosporonaceae</taxon>
        <taxon>Trichosporon</taxon>
    </lineage>
</organism>
<evidence type="ECO:0000313" key="4">
    <source>
        <dbReference type="Proteomes" id="UP000002748"/>
    </source>
</evidence>
<dbReference type="RefSeq" id="XP_014181046.1">
    <property type="nucleotide sequence ID" value="XM_014325571.1"/>
</dbReference>
<feature type="region of interest" description="Disordered" evidence="1">
    <location>
        <begin position="658"/>
        <end position="709"/>
    </location>
</feature>
<proteinExistence type="predicted"/>
<feature type="region of interest" description="Disordered" evidence="1">
    <location>
        <begin position="880"/>
        <end position="902"/>
    </location>
</feature>
<feature type="compositionally biased region" description="Basic and acidic residues" evidence="1">
    <location>
        <begin position="663"/>
        <end position="683"/>
    </location>
</feature>
<evidence type="ECO:0000256" key="2">
    <source>
        <dbReference type="SAM" id="SignalP"/>
    </source>
</evidence>
<dbReference type="EMBL" id="ALBS01000144">
    <property type="protein sequence ID" value="EJT49935.1"/>
    <property type="molecule type" value="Genomic_DNA"/>
</dbReference>
<feature type="region of interest" description="Disordered" evidence="1">
    <location>
        <begin position="21"/>
        <end position="54"/>
    </location>
</feature>
<feature type="compositionally biased region" description="Low complexity" evidence="1">
    <location>
        <begin position="330"/>
        <end position="345"/>
    </location>
</feature>
<feature type="signal peptide" evidence="2">
    <location>
        <begin position="1"/>
        <end position="15"/>
    </location>
</feature>
<dbReference type="VEuPathDB" id="FungiDB:A1Q1_00948"/>
<dbReference type="OrthoDB" id="2591256at2759"/>
<name>J4UF34_TRIAS</name>
<accession>J4UF34</accession>
<protein>
    <submittedName>
        <fullName evidence="3">Uncharacterized protein</fullName>
    </submittedName>
</protein>
<feature type="compositionally biased region" description="Gly residues" evidence="1">
    <location>
        <begin position="982"/>
        <end position="992"/>
    </location>
</feature>
<feature type="chain" id="PRO_5012926455" evidence="2">
    <location>
        <begin position="16"/>
        <end position="1004"/>
    </location>
</feature>
<evidence type="ECO:0000256" key="1">
    <source>
        <dbReference type="SAM" id="MobiDB-lite"/>
    </source>
</evidence>
<gene>
    <name evidence="3" type="ORF">A1Q1_00948</name>
</gene>
<keyword evidence="2" id="KW-0732">Signal</keyword>
<feature type="compositionally biased region" description="Polar residues" evidence="1">
    <location>
        <begin position="885"/>
        <end position="895"/>
    </location>
</feature>
<sequence length="1004" mass="106736">MWRALALSCLLTVTAQDATSASASSGQSAGPPAQGPSSASSAAPTSGSAASQSGGDLNFGPVSFAGYDNYVLRDNNTAVQIVLSEFITAFHRANTGALVYFVPADFNSTVTASLDKSSVKSFRDADEQRGVEGDLKLDNDVRFGVTLSDVRTLRDYTESGGKVFNSVFNYTLGEVTRDSVQLVRHWLNGTTVQYLTFKTGNNAGMAVTKRSDGPPGIRFWRSDNKNPMTLHFRSHFNWTGTTPETPWVETNGLGPDNLFLKPTGSGNNTATGGPAGRPMSESTALITATTYPAGMTTTNPIYTLHENQTRQTVPNVAFTPTPNATVAGNSASPAPSSSQPVQSAANGAGAGNRTSGSTSANLDKVLSAIHGQGADVAQQMSFLTYDTEFLAGGWRFLTSKLHVSASELTSDFGRDTLIAARLMLPVLSSEAVEAVMAAAIERTNSTSGELCHEETAGQPERGNKPVYAYTMVDTDFLLLPLVAAYATSPQGEGRLSEFLGRNSSLVEGTFKELLETNAEHVIELAREFAVHPSRENLVKVRSYPVGNWRDSAAGLGWGSYPFDVNVALVPAALRAISQLHRAGLIKGKRFNQAGHIAGRWESRALKYFHVNIAHVKSKERLNNYIKLANLTDALLYGAGSLNGSQTADGYNAPGWAIGVPNKTHSDDNNNQRRNGGGDDHKDNDEEDDHDETWSDGKEDGGRPSSTYPRSQRDTYYALSLRDNLKPVHIQHSDLSFLLLYGQNVKKEAIVATVQALQPYPRGLLTNAGMLVANAAFSWNDSDAETFSNRAYHGAVAWGWQQGMMAAGVGRQLALCGAGSSSLESVTVSSAPSNGTEGQPKWCSDRQLVLALHAAQGRLWDAIAGSKDVLYTEVWSPVFQPPKQPRGNSTIPFTGNGTAPAAGDSADGGSFAIGDLGKLSPEGTEGDAIQLWSYGFLAQIDPRTGTPVANWRPSNDTKMVGDDGDNAAQNAQSSSGHIDTGTEGVGTGNGVGGVTNATAKEEPKR</sequence>
<feature type="region of interest" description="Disordered" evidence="1">
    <location>
        <begin position="321"/>
        <end position="358"/>
    </location>
</feature>
<comment type="caution">
    <text evidence="3">The sequence shown here is derived from an EMBL/GenBank/DDBJ whole genome shotgun (WGS) entry which is preliminary data.</text>
</comment>
<feature type="compositionally biased region" description="Basic and acidic residues" evidence="1">
    <location>
        <begin position="691"/>
        <end position="701"/>
    </location>
</feature>
<dbReference type="GeneID" id="25984462"/>
<feature type="compositionally biased region" description="Polar residues" evidence="1">
    <location>
        <begin position="966"/>
        <end position="976"/>
    </location>
</feature>
<dbReference type="AlphaFoldDB" id="J4UF34"/>
<dbReference type="KEGG" id="tasa:A1Q1_00948"/>
<dbReference type="HOGENOM" id="CLU_012888_0_0_1"/>